<dbReference type="InterPro" id="IPR038722">
    <property type="entry name" value="Ner_HTH_dom"/>
</dbReference>
<evidence type="ECO:0000313" key="6">
    <source>
        <dbReference type="EMBL" id="HAF2131017.1"/>
    </source>
</evidence>
<gene>
    <name evidence="6" type="ORF">G9F27_005355</name>
</gene>
<evidence type="ECO:0000256" key="1">
    <source>
        <dbReference type="ARBA" id="ARBA00006157"/>
    </source>
</evidence>
<evidence type="ECO:0000256" key="4">
    <source>
        <dbReference type="ARBA" id="ARBA00023163"/>
    </source>
</evidence>
<proteinExistence type="inferred from homology"/>
<comment type="similarity">
    <text evidence="1">Belongs to the ner transcriptional regulatory family.</text>
</comment>
<evidence type="ECO:0000259" key="5">
    <source>
        <dbReference type="Pfam" id="PF13693"/>
    </source>
</evidence>
<protein>
    <submittedName>
        <fullName evidence="6">DNA-binding protein</fullName>
    </submittedName>
</protein>
<feature type="non-terminal residue" evidence="6">
    <location>
        <position position="1"/>
    </location>
</feature>
<reference evidence="6" key="2">
    <citation type="submission" date="2020-02" db="EMBL/GenBank/DDBJ databases">
        <authorList>
            <consortium name="NCBI Pathogen Detection Project"/>
        </authorList>
    </citation>
    <scope>NUCLEOTIDE SEQUENCE</scope>
    <source>
        <strain evidence="6">MA.CK_00/00001968</strain>
    </source>
</reference>
<accession>A0A743PKD9</accession>
<name>A0A743PKD9_SALER</name>
<comment type="caution">
    <text evidence="6">The sequence shown here is derived from an EMBL/GenBank/DDBJ whole genome shotgun (WGS) entry which is preliminary data.</text>
</comment>
<dbReference type="EMBL" id="DAAUQX010000091">
    <property type="protein sequence ID" value="HAF2131017.1"/>
    <property type="molecule type" value="Genomic_DNA"/>
</dbReference>
<dbReference type="GO" id="GO:0003677">
    <property type="term" value="F:DNA binding"/>
    <property type="evidence" value="ECO:0007669"/>
    <property type="project" value="UniProtKB-KW"/>
</dbReference>
<evidence type="ECO:0000256" key="2">
    <source>
        <dbReference type="ARBA" id="ARBA00023015"/>
    </source>
</evidence>
<dbReference type="AlphaFoldDB" id="A0A743PKD9"/>
<keyword evidence="2" id="KW-0805">Transcription regulation</keyword>
<dbReference type="Gene3D" id="1.10.260.40">
    <property type="entry name" value="lambda repressor-like DNA-binding domains"/>
    <property type="match status" value="1"/>
</dbReference>
<dbReference type="SUPFAM" id="SSF47413">
    <property type="entry name" value="lambda repressor-like DNA-binding domains"/>
    <property type="match status" value="1"/>
</dbReference>
<feature type="domain" description="Ner winged helix-turn-helix DNA-binding" evidence="5">
    <location>
        <begin position="1"/>
        <end position="51"/>
    </location>
</feature>
<organism evidence="6">
    <name type="scientific">Salmonella enterica</name>
    <name type="common">Salmonella choleraesuis</name>
    <dbReference type="NCBI Taxonomy" id="28901"/>
    <lineage>
        <taxon>Bacteria</taxon>
        <taxon>Pseudomonadati</taxon>
        <taxon>Pseudomonadota</taxon>
        <taxon>Gammaproteobacteria</taxon>
        <taxon>Enterobacterales</taxon>
        <taxon>Enterobacteriaceae</taxon>
        <taxon>Salmonella</taxon>
    </lineage>
</organism>
<sequence>GYTLRELSLGAGLKKDSLKNALYRKCPKYERIIADAIGVSPAEIWPSRYARKVA</sequence>
<reference evidence="6" key="1">
    <citation type="journal article" date="2018" name="Genome Biol.">
        <title>SKESA: strategic k-mer extension for scrupulous assemblies.</title>
        <authorList>
            <person name="Souvorov A."/>
            <person name="Agarwala R."/>
            <person name="Lipman D.J."/>
        </authorList>
    </citation>
    <scope>NUCLEOTIDE SEQUENCE</scope>
    <source>
        <strain evidence="6">MA.CK_00/00001968</strain>
    </source>
</reference>
<dbReference type="InterPro" id="IPR010982">
    <property type="entry name" value="Lambda_DNA-bd_dom_sf"/>
</dbReference>
<keyword evidence="3 6" id="KW-0238">DNA-binding</keyword>
<keyword evidence="4" id="KW-0804">Transcription</keyword>
<dbReference type="Pfam" id="PF13693">
    <property type="entry name" value="HTH_35"/>
    <property type="match status" value="1"/>
</dbReference>
<evidence type="ECO:0000256" key="3">
    <source>
        <dbReference type="ARBA" id="ARBA00023125"/>
    </source>
</evidence>